<reference evidence="20" key="1">
    <citation type="submission" date="2016-12" db="EMBL/GenBank/DDBJ databases">
        <title>Comparative genomics of four Isosphaeraceae planctomycetes: a common pool of plasmids and glycoside hydrolase genes.</title>
        <authorList>
            <person name="Ivanova A."/>
        </authorList>
    </citation>
    <scope>NUCLEOTIDE SEQUENCE [LARGE SCALE GENOMIC DNA]</scope>
    <source>
        <strain evidence="20">PX4</strain>
    </source>
</reference>
<keyword evidence="10" id="KW-0418">Kinase</keyword>
<dbReference type="Gene3D" id="1.20.120.160">
    <property type="entry name" value="HPT domain"/>
    <property type="match status" value="1"/>
</dbReference>
<dbReference type="SMART" id="SM00387">
    <property type="entry name" value="HATPase_c"/>
    <property type="match status" value="1"/>
</dbReference>
<dbReference type="InterPro" id="IPR051315">
    <property type="entry name" value="Bact_Chemotaxis_CheA"/>
</dbReference>
<dbReference type="SUPFAM" id="SSF50341">
    <property type="entry name" value="CheW-like"/>
    <property type="match status" value="1"/>
</dbReference>
<dbReference type="Pfam" id="PF02895">
    <property type="entry name" value="H-kinase_dim"/>
    <property type="match status" value="1"/>
</dbReference>
<dbReference type="STRING" id="1387353.BSF38_03119"/>
<dbReference type="InterPro" id="IPR036097">
    <property type="entry name" value="HisK_dim/P_sf"/>
</dbReference>
<comment type="catalytic activity">
    <reaction evidence="1">
        <text>ATP + protein L-histidine = ADP + protein N-phospho-L-histidine.</text>
        <dbReference type="EC" id="2.7.13.3"/>
    </reaction>
</comment>
<feature type="modified residue" description="Phosphohistidine" evidence="14">
    <location>
        <position position="49"/>
    </location>
</feature>
<dbReference type="FunFam" id="3.30.565.10:FF:000016">
    <property type="entry name" value="Chemotaxis protein CheA, putative"/>
    <property type="match status" value="1"/>
</dbReference>
<dbReference type="FunFam" id="2.30.30.40:FF:000048">
    <property type="entry name" value="Chemotaxis protein CheA, putative"/>
    <property type="match status" value="1"/>
</dbReference>
<dbReference type="Gene3D" id="1.10.287.560">
    <property type="entry name" value="Histidine kinase CheA-like, homodimeric domain"/>
    <property type="match status" value="1"/>
</dbReference>
<evidence type="ECO:0000256" key="9">
    <source>
        <dbReference type="ARBA" id="ARBA00022741"/>
    </source>
</evidence>
<dbReference type="PANTHER" id="PTHR43395:SF10">
    <property type="entry name" value="CHEMOTAXIS PROTEIN CHEA"/>
    <property type="match status" value="1"/>
</dbReference>
<keyword evidence="9" id="KW-0547">Nucleotide-binding</keyword>
<accession>A0A1U7CRR7</accession>
<dbReference type="Gene3D" id="2.30.30.40">
    <property type="entry name" value="SH3 Domains"/>
    <property type="match status" value="1"/>
</dbReference>
<evidence type="ECO:0000256" key="7">
    <source>
        <dbReference type="ARBA" id="ARBA00022553"/>
    </source>
</evidence>
<evidence type="ECO:0000256" key="13">
    <source>
        <dbReference type="ARBA" id="ARBA00035100"/>
    </source>
</evidence>
<dbReference type="SUPFAM" id="SSF55874">
    <property type="entry name" value="ATPase domain of HSP90 chaperone/DNA topoisomerase II/histidine kinase"/>
    <property type="match status" value="1"/>
</dbReference>
<dbReference type="Pfam" id="PF07194">
    <property type="entry name" value="P2"/>
    <property type="match status" value="1"/>
</dbReference>
<protein>
    <recommendedName>
        <fullName evidence="4">Chemotaxis protein CheA</fullName>
        <ecNumber evidence="3">2.7.13.3</ecNumber>
    </recommendedName>
</protein>
<evidence type="ECO:0000256" key="6">
    <source>
        <dbReference type="ARBA" id="ARBA00022500"/>
    </source>
</evidence>
<dbReference type="SMART" id="SM01231">
    <property type="entry name" value="H-kinase_dim"/>
    <property type="match status" value="1"/>
</dbReference>
<dbReference type="InterPro" id="IPR005467">
    <property type="entry name" value="His_kinase_dom"/>
</dbReference>
<evidence type="ECO:0000256" key="5">
    <source>
        <dbReference type="ARBA" id="ARBA00022490"/>
    </source>
</evidence>
<keyword evidence="7 14" id="KW-0597">Phosphoprotein</keyword>
<evidence type="ECO:0000256" key="12">
    <source>
        <dbReference type="ARBA" id="ARBA00023012"/>
    </source>
</evidence>
<dbReference type="EC" id="2.7.13.3" evidence="3"/>
<dbReference type="GO" id="GO:0006935">
    <property type="term" value="P:chemotaxis"/>
    <property type="evidence" value="ECO:0007669"/>
    <property type="project" value="UniProtKB-KW"/>
</dbReference>
<dbReference type="PROSITE" id="PS50894">
    <property type="entry name" value="HPT"/>
    <property type="match status" value="1"/>
</dbReference>
<keyword evidence="12" id="KW-0902">Two-component regulatory system</keyword>
<dbReference type="InterPro" id="IPR037006">
    <property type="entry name" value="CheA-like_homodim_sf"/>
</dbReference>
<evidence type="ECO:0000256" key="11">
    <source>
        <dbReference type="ARBA" id="ARBA00022840"/>
    </source>
</evidence>
<name>A0A1U7CRR7_9BACT</name>
<feature type="domain" description="CheW-like" evidence="17">
    <location>
        <begin position="632"/>
        <end position="776"/>
    </location>
</feature>
<dbReference type="SUPFAM" id="SSF47384">
    <property type="entry name" value="Homodimeric domain of signal transducing histidine kinase"/>
    <property type="match status" value="1"/>
</dbReference>
<dbReference type="GO" id="GO:0000155">
    <property type="term" value="F:phosphorelay sensor kinase activity"/>
    <property type="evidence" value="ECO:0007669"/>
    <property type="project" value="InterPro"/>
</dbReference>
<dbReference type="Pfam" id="PF01627">
    <property type="entry name" value="Hpt"/>
    <property type="match status" value="1"/>
</dbReference>
<dbReference type="PANTHER" id="PTHR43395">
    <property type="entry name" value="SENSOR HISTIDINE KINASE CHEA"/>
    <property type="match status" value="1"/>
</dbReference>
<dbReference type="Proteomes" id="UP000186309">
    <property type="component" value="Chromosome"/>
</dbReference>
<evidence type="ECO:0000256" key="1">
    <source>
        <dbReference type="ARBA" id="ARBA00000085"/>
    </source>
</evidence>
<dbReference type="InterPro" id="IPR004358">
    <property type="entry name" value="Sig_transdc_His_kin-like_C"/>
</dbReference>
<sequence>MSGFNLSELLPFYLDETDENIAALNDSLLRLEQDPADAKALAEAFRMFHSIKGASVVMGFAPVNRLTHHLESLFDQLRNKKRTLDRPVLDLTFRCLDELRDYHRELRSGGQSERDLSGLVVDVEAAVKTPSTAPAAPPVAPPPAPAVVPDVLPSIPPADGQEVVCVTVEFEPNLPLVDMKARLVASRLATRAHVVASQPPIEQLEEVESLTKFVVWVTGGGDFDELRALADVGGVARVHVETARQPEPEPTPAAVVTPTVEPPEPVTEPEPEAPASAPPPVAAVAAGEPAVGPKKAKVAETIRVDSDRLDYLMNLAGELVINKARFVDIARSLDEVFRGPNVKTLANETEERLDAILRGLDQVVGAAGGGRGATTAAGTTVASDGSIDRWAGQVRRLRDDFREIGGQLDRLRQGRDHLKTLSEAIHNLGRVTDGLQKGVLDTRMVPIGPLFERFRRVIRDLSHASGKEVVLRISGEKTELDKRMIDELSDPLIHMVRNSVDHGLEPPDVREAAGKARAGAVTLQAAQRGNSVVITVTDDGRGIDCERIRRKIAAKGLVSQAVADAMTERELVHYIWHPGLSTAETITEISGRGVGMDIVKNRIDNLSGGVDVRTTIGQGTVFTIRLPLTLAIMSSLLVRIEGEVYALPLDHIDEIVEISGRQVFPVQGRPTIEIRKKIIALVSLADLFHWGGERRPSTCDFRDLDASSKLRVVVVQNGETTIGLVVDQMIGMQEVVLKSLEKNYRTVSGLSGASILGDGRVSLILDVDAVIDLAAAR</sequence>
<feature type="region of interest" description="Disordered" evidence="15">
    <location>
        <begin position="242"/>
        <end position="288"/>
    </location>
</feature>
<evidence type="ECO:0000256" key="4">
    <source>
        <dbReference type="ARBA" id="ARBA00021495"/>
    </source>
</evidence>
<keyword evidence="11" id="KW-0067">ATP-binding</keyword>
<dbReference type="InterPro" id="IPR008207">
    <property type="entry name" value="Sig_transdc_His_kin_Hpt_dom"/>
</dbReference>
<comment type="function">
    <text evidence="13">Involved in the transmission of sensory signals from the chemoreceptors to the flagellar motors. CheA is autophosphorylated; it can transfer its phosphate group to either CheB or CheY.</text>
</comment>
<feature type="domain" description="Histidine kinase" evidence="16">
    <location>
        <begin position="416"/>
        <end position="630"/>
    </location>
</feature>
<dbReference type="Pfam" id="PF01584">
    <property type="entry name" value="CheW"/>
    <property type="match status" value="1"/>
</dbReference>
<evidence type="ECO:0000256" key="2">
    <source>
        <dbReference type="ARBA" id="ARBA00004496"/>
    </source>
</evidence>
<dbReference type="AlphaFoldDB" id="A0A1U7CRR7"/>
<dbReference type="InterPro" id="IPR036890">
    <property type="entry name" value="HATPase_C_sf"/>
</dbReference>
<dbReference type="Gene3D" id="3.30.565.10">
    <property type="entry name" value="Histidine kinase-like ATPase, C-terminal domain"/>
    <property type="match status" value="1"/>
</dbReference>
<evidence type="ECO:0000256" key="10">
    <source>
        <dbReference type="ARBA" id="ARBA00022777"/>
    </source>
</evidence>
<proteinExistence type="predicted"/>
<gene>
    <name evidence="19" type="primary">cheA_3</name>
    <name evidence="19" type="ORF">BSF38_03119</name>
</gene>
<dbReference type="InterPro" id="IPR004105">
    <property type="entry name" value="CheA-like_dim"/>
</dbReference>
<evidence type="ECO:0000256" key="8">
    <source>
        <dbReference type="ARBA" id="ARBA00022679"/>
    </source>
</evidence>
<keyword evidence="8 19" id="KW-0808">Transferase</keyword>
<dbReference type="RefSeq" id="WP_076347074.1">
    <property type="nucleotide sequence ID" value="NZ_CP019082.1"/>
</dbReference>
<dbReference type="InterPro" id="IPR002545">
    <property type="entry name" value="CheW-lke_dom"/>
</dbReference>
<comment type="subcellular location">
    <subcellularLocation>
        <location evidence="2">Cytoplasm</location>
    </subcellularLocation>
</comment>
<dbReference type="Gene3D" id="3.30.70.1110">
    <property type="entry name" value="Histidine kinase CheA-like, P2 response regulator-binding domain"/>
    <property type="match status" value="1"/>
</dbReference>
<dbReference type="SMART" id="SM00073">
    <property type="entry name" value="HPT"/>
    <property type="match status" value="1"/>
</dbReference>
<evidence type="ECO:0000259" key="16">
    <source>
        <dbReference type="PROSITE" id="PS50109"/>
    </source>
</evidence>
<dbReference type="Pfam" id="PF02518">
    <property type="entry name" value="HATPase_c"/>
    <property type="match status" value="1"/>
</dbReference>
<keyword evidence="5" id="KW-0963">Cytoplasm</keyword>
<evidence type="ECO:0000313" key="19">
    <source>
        <dbReference type="EMBL" id="APW61598.1"/>
    </source>
</evidence>
<evidence type="ECO:0000259" key="18">
    <source>
        <dbReference type="PROSITE" id="PS50894"/>
    </source>
</evidence>
<evidence type="ECO:0000256" key="14">
    <source>
        <dbReference type="PROSITE-ProRule" id="PRU00110"/>
    </source>
</evidence>
<organism evidence="19 20">
    <name type="scientific">Paludisphaera borealis</name>
    <dbReference type="NCBI Taxonomy" id="1387353"/>
    <lineage>
        <taxon>Bacteria</taxon>
        <taxon>Pseudomonadati</taxon>
        <taxon>Planctomycetota</taxon>
        <taxon>Planctomycetia</taxon>
        <taxon>Isosphaerales</taxon>
        <taxon>Isosphaeraceae</taxon>
        <taxon>Paludisphaera</taxon>
    </lineage>
</organism>
<dbReference type="SUPFAM" id="SSF47226">
    <property type="entry name" value="Histidine-containing phosphotransfer domain, HPT domain"/>
    <property type="match status" value="1"/>
</dbReference>
<dbReference type="InterPro" id="IPR036061">
    <property type="entry name" value="CheW-like_dom_sf"/>
</dbReference>
<evidence type="ECO:0000256" key="3">
    <source>
        <dbReference type="ARBA" id="ARBA00012438"/>
    </source>
</evidence>
<keyword evidence="6" id="KW-0145">Chemotaxis</keyword>
<dbReference type="PRINTS" id="PR00344">
    <property type="entry name" value="BCTRLSENSOR"/>
</dbReference>
<dbReference type="InterPro" id="IPR010808">
    <property type="entry name" value="CheA_P2-bd"/>
</dbReference>
<dbReference type="GO" id="GO:0005524">
    <property type="term" value="F:ATP binding"/>
    <property type="evidence" value="ECO:0007669"/>
    <property type="project" value="UniProtKB-KW"/>
</dbReference>
<dbReference type="CDD" id="cd00088">
    <property type="entry name" value="HPT"/>
    <property type="match status" value="1"/>
</dbReference>
<dbReference type="SMART" id="SM00260">
    <property type="entry name" value="CheW"/>
    <property type="match status" value="1"/>
</dbReference>
<dbReference type="KEGG" id="pbor:BSF38_03119"/>
<feature type="domain" description="HPt" evidence="18">
    <location>
        <begin position="2"/>
        <end position="106"/>
    </location>
</feature>
<dbReference type="PROSITE" id="PS50109">
    <property type="entry name" value="HIS_KIN"/>
    <property type="match status" value="1"/>
</dbReference>
<evidence type="ECO:0000313" key="20">
    <source>
        <dbReference type="Proteomes" id="UP000186309"/>
    </source>
</evidence>
<dbReference type="InterPro" id="IPR035891">
    <property type="entry name" value="CheY-binding_CheA"/>
</dbReference>
<evidence type="ECO:0000259" key="17">
    <source>
        <dbReference type="PROSITE" id="PS50851"/>
    </source>
</evidence>
<dbReference type="PROSITE" id="PS50851">
    <property type="entry name" value="CHEW"/>
    <property type="match status" value="1"/>
</dbReference>
<keyword evidence="20" id="KW-1185">Reference proteome</keyword>
<dbReference type="InterPro" id="IPR036641">
    <property type="entry name" value="HPT_dom_sf"/>
</dbReference>
<dbReference type="CDD" id="cd00731">
    <property type="entry name" value="CheA_reg"/>
    <property type="match status" value="1"/>
</dbReference>
<dbReference type="EMBL" id="CP019082">
    <property type="protein sequence ID" value="APW61598.1"/>
    <property type="molecule type" value="Genomic_DNA"/>
</dbReference>
<dbReference type="InterPro" id="IPR003594">
    <property type="entry name" value="HATPase_dom"/>
</dbReference>
<dbReference type="OrthoDB" id="9803176at2"/>
<dbReference type="SUPFAM" id="SSF55052">
    <property type="entry name" value="CheY-binding domain of CheA"/>
    <property type="match status" value="1"/>
</dbReference>
<dbReference type="InterPro" id="IPR037052">
    <property type="entry name" value="CheA-like_P2_sf"/>
</dbReference>
<evidence type="ECO:0000256" key="15">
    <source>
        <dbReference type="SAM" id="MobiDB-lite"/>
    </source>
</evidence>
<dbReference type="GO" id="GO:0005737">
    <property type="term" value="C:cytoplasm"/>
    <property type="evidence" value="ECO:0007669"/>
    <property type="project" value="UniProtKB-SubCell"/>
</dbReference>